<gene>
    <name evidence="1" type="ORF">Q8A67_022369</name>
</gene>
<reference evidence="1" key="1">
    <citation type="submission" date="2023-08" db="EMBL/GenBank/DDBJ databases">
        <title>Chromosome-level Genome Assembly of mud carp (Cirrhinus molitorella).</title>
        <authorList>
            <person name="Liu H."/>
        </authorList>
    </citation>
    <scope>NUCLEOTIDE SEQUENCE</scope>
    <source>
        <strain evidence="1">Prfri</strain>
        <tissue evidence="1">Muscle</tissue>
    </source>
</reference>
<dbReference type="Proteomes" id="UP001187343">
    <property type="component" value="Unassembled WGS sequence"/>
</dbReference>
<dbReference type="EMBL" id="JAUYZG010000022">
    <property type="protein sequence ID" value="KAK2872472.1"/>
    <property type="molecule type" value="Genomic_DNA"/>
</dbReference>
<accession>A0AA88P8P4</accession>
<sequence>MLLLSTCTGWKKTHLPITSSTRGRQVPVVFYPDFNNPLHPQSRVRKEDNNKEKLRTLNRHVKGKRQWVGLAC</sequence>
<evidence type="ECO:0000313" key="2">
    <source>
        <dbReference type="Proteomes" id="UP001187343"/>
    </source>
</evidence>
<proteinExistence type="predicted"/>
<dbReference type="AlphaFoldDB" id="A0AA88P8P4"/>
<keyword evidence="2" id="KW-1185">Reference proteome</keyword>
<organism evidence="1 2">
    <name type="scientific">Cirrhinus molitorella</name>
    <name type="common">mud carp</name>
    <dbReference type="NCBI Taxonomy" id="172907"/>
    <lineage>
        <taxon>Eukaryota</taxon>
        <taxon>Metazoa</taxon>
        <taxon>Chordata</taxon>
        <taxon>Craniata</taxon>
        <taxon>Vertebrata</taxon>
        <taxon>Euteleostomi</taxon>
        <taxon>Actinopterygii</taxon>
        <taxon>Neopterygii</taxon>
        <taxon>Teleostei</taxon>
        <taxon>Ostariophysi</taxon>
        <taxon>Cypriniformes</taxon>
        <taxon>Cyprinidae</taxon>
        <taxon>Labeoninae</taxon>
        <taxon>Labeonini</taxon>
        <taxon>Cirrhinus</taxon>
    </lineage>
</organism>
<evidence type="ECO:0000313" key="1">
    <source>
        <dbReference type="EMBL" id="KAK2872472.1"/>
    </source>
</evidence>
<comment type="caution">
    <text evidence="1">The sequence shown here is derived from an EMBL/GenBank/DDBJ whole genome shotgun (WGS) entry which is preliminary data.</text>
</comment>
<protein>
    <submittedName>
        <fullName evidence="1">Uncharacterized protein</fullName>
    </submittedName>
</protein>
<name>A0AA88P8P4_9TELE</name>